<dbReference type="AlphaFoldDB" id="A0AAW0ITU3"/>
<sequence length="216" mass="24892">GCKLMSISHPQPICQRHQHFKKRALSIPCESYHGNIKLTSEMVLMLADTEPSLMERLLSFSSQVFQRRQNGQTDFFRKWADYRVGFGNLEDEFWLGLDNIHRITAQGRYELRVDMRDGQEAAFAYYDKFAVEDSRSLYKLRIGGYNGTAGTQGPLLTPWAVGDSLSYHQGRPFSTEDRDNDVAVTNCAMSYKGAWWYKNCHRTNLNGKYGESRHSQ</sequence>
<dbReference type="Proteomes" id="UP001488838">
    <property type="component" value="Unassembled WGS sequence"/>
</dbReference>
<dbReference type="Gene3D" id="4.10.530.10">
    <property type="entry name" value="Gamma-fibrinogen Carboxyl Terminal Fragment, domain 2"/>
    <property type="match status" value="1"/>
</dbReference>
<keyword evidence="3" id="KW-1185">Reference proteome</keyword>
<organism evidence="2 3">
    <name type="scientific">Myodes glareolus</name>
    <name type="common">Bank vole</name>
    <name type="synonym">Clethrionomys glareolus</name>
    <dbReference type="NCBI Taxonomy" id="447135"/>
    <lineage>
        <taxon>Eukaryota</taxon>
        <taxon>Metazoa</taxon>
        <taxon>Chordata</taxon>
        <taxon>Craniata</taxon>
        <taxon>Vertebrata</taxon>
        <taxon>Euteleostomi</taxon>
        <taxon>Mammalia</taxon>
        <taxon>Eutheria</taxon>
        <taxon>Euarchontoglires</taxon>
        <taxon>Glires</taxon>
        <taxon>Rodentia</taxon>
        <taxon>Myomorpha</taxon>
        <taxon>Muroidea</taxon>
        <taxon>Cricetidae</taxon>
        <taxon>Arvicolinae</taxon>
        <taxon>Myodes</taxon>
    </lineage>
</organism>
<dbReference type="Pfam" id="PF00147">
    <property type="entry name" value="Fibrinogen_C"/>
    <property type="match status" value="1"/>
</dbReference>
<feature type="domain" description="Fibrinogen C-terminal" evidence="1">
    <location>
        <begin position="20"/>
        <end position="216"/>
    </location>
</feature>
<protein>
    <recommendedName>
        <fullName evidence="1">Fibrinogen C-terminal domain-containing protein</fullName>
    </recommendedName>
</protein>
<evidence type="ECO:0000313" key="2">
    <source>
        <dbReference type="EMBL" id="KAK7817930.1"/>
    </source>
</evidence>
<dbReference type="EMBL" id="JBBHLL010000091">
    <property type="protein sequence ID" value="KAK7817930.1"/>
    <property type="molecule type" value="Genomic_DNA"/>
</dbReference>
<dbReference type="InterPro" id="IPR014716">
    <property type="entry name" value="Fibrinogen_a/b/g_C_1"/>
</dbReference>
<dbReference type="InterPro" id="IPR002181">
    <property type="entry name" value="Fibrinogen_a/b/g_C_dom"/>
</dbReference>
<dbReference type="CDD" id="cd00087">
    <property type="entry name" value="FReD"/>
    <property type="match status" value="1"/>
</dbReference>
<dbReference type="PANTHER" id="PTHR19143:SF254">
    <property type="entry name" value="TENASCIN-R"/>
    <property type="match status" value="1"/>
</dbReference>
<comment type="caution">
    <text evidence="2">The sequence shown here is derived from an EMBL/GenBank/DDBJ whole genome shotgun (WGS) entry which is preliminary data.</text>
</comment>
<dbReference type="SUPFAM" id="SSF56496">
    <property type="entry name" value="Fibrinogen C-terminal domain-like"/>
    <property type="match status" value="1"/>
</dbReference>
<feature type="non-terminal residue" evidence="2">
    <location>
        <position position="1"/>
    </location>
</feature>
<accession>A0AAW0ITU3</accession>
<evidence type="ECO:0000259" key="1">
    <source>
        <dbReference type="PROSITE" id="PS51406"/>
    </source>
</evidence>
<evidence type="ECO:0000313" key="3">
    <source>
        <dbReference type="Proteomes" id="UP001488838"/>
    </source>
</evidence>
<dbReference type="SMART" id="SM00186">
    <property type="entry name" value="FBG"/>
    <property type="match status" value="1"/>
</dbReference>
<feature type="non-terminal residue" evidence="2">
    <location>
        <position position="216"/>
    </location>
</feature>
<reference evidence="2 3" key="1">
    <citation type="journal article" date="2023" name="bioRxiv">
        <title>Conserved and derived expression patterns and positive selection on dental genes reveal complex evolutionary context of ever-growing rodent molars.</title>
        <authorList>
            <person name="Calamari Z.T."/>
            <person name="Song A."/>
            <person name="Cohen E."/>
            <person name="Akter M."/>
            <person name="Roy R.D."/>
            <person name="Hallikas O."/>
            <person name="Christensen M.M."/>
            <person name="Li P."/>
            <person name="Marangoni P."/>
            <person name="Jernvall J."/>
            <person name="Klein O.D."/>
        </authorList>
    </citation>
    <scope>NUCLEOTIDE SEQUENCE [LARGE SCALE GENOMIC DNA]</scope>
    <source>
        <strain evidence="2">V071</strain>
    </source>
</reference>
<dbReference type="PROSITE" id="PS51406">
    <property type="entry name" value="FIBRINOGEN_C_2"/>
    <property type="match status" value="1"/>
</dbReference>
<proteinExistence type="predicted"/>
<dbReference type="GO" id="GO:0005615">
    <property type="term" value="C:extracellular space"/>
    <property type="evidence" value="ECO:0007669"/>
    <property type="project" value="TreeGrafter"/>
</dbReference>
<gene>
    <name evidence="2" type="ORF">U0070_005573</name>
</gene>
<dbReference type="InterPro" id="IPR050373">
    <property type="entry name" value="Fibrinogen_C-term_domain"/>
</dbReference>
<dbReference type="InterPro" id="IPR036056">
    <property type="entry name" value="Fibrinogen-like_C"/>
</dbReference>
<dbReference type="Gene3D" id="3.90.215.10">
    <property type="entry name" value="Gamma Fibrinogen, chain A, domain 1"/>
    <property type="match status" value="1"/>
</dbReference>
<dbReference type="PANTHER" id="PTHR19143">
    <property type="entry name" value="FIBRINOGEN/TENASCIN/ANGIOPOEITIN"/>
    <property type="match status" value="1"/>
</dbReference>
<name>A0AAW0ITU3_MYOGA</name>